<keyword evidence="1" id="KW-0238">DNA-binding</keyword>
<dbReference type="KEGG" id="hro:HELRODRAFT_189247"/>
<dbReference type="EMBL" id="AMQM01001392">
    <property type="status" value="NOT_ANNOTATED_CDS"/>
    <property type="molecule type" value="Genomic_DNA"/>
</dbReference>
<feature type="compositionally biased region" description="Low complexity" evidence="2">
    <location>
        <begin position="49"/>
        <end position="71"/>
    </location>
</feature>
<proteinExistence type="predicted"/>
<evidence type="ECO:0000259" key="3">
    <source>
        <dbReference type="PROSITE" id="PS50118"/>
    </source>
</evidence>
<organism evidence="5 6">
    <name type="scientific">Helobdella robusta</name>
    <name type="common">Californian leech</name>
    <dbReference type="NCBI Taxonomy" id="6412"/>
    <lineage>
        <taxon>Eukaryota</taxon>
        <taxon>Metazoa</taxon>
        <taxon>Spiralia</taxon>
        <taxon>Lophotrochozoa</taxon>
        <taxon>Annelida</taxon>
        <taxon>Clitellata</taxon>
        <taxon>Hirudinea</taxon>
        <taxon>Rhynchobdellida</taxon>
        <taxon>Glossiphoniidae</taxon>
        <taxon>Helobdella</taxon>
    </lineage>
</organism>
<feature type="region of interest" description="Disordered" evidence="2">
    <location>
        <begin position="205"/>
        <end position="236"/>
    </location>
</feature>
<sequence length="420" mass="47632">MEIGSSDATKSGRIRKKTSKFLEMEEMEIFEKFVVESKKRKSKGSLEGPSSKSVTSSLSSPSLVLKLPKPTSEMHSNESSDDKKFISMSMLLPDNFYTEDYSNDNNIFTQDHIDDNEFFEEEIEVNNDDDDNDPVDYNEDDDEDEDGNEDQEEEIDDEEGEEEIDVEDAFTHTIVPNFQNMAPLKMKQVKSKLVKEESNSSFSDANISNVLSSASSSSKNKQKTDQEQQQQQHKSQRSYYTAFKVWFISQKPKVAAKNPHLDEYHFVKLMKELWHGIDNSEKLKWRRKAQRMSKSGELFEYSSKDFIILHGRHPKSRAKQANNATATSSTTTTKHLIEPMDVAAHLKLLGESLTLIGTRLCEHQGTIAVQGSLSVLLDSLLCSLGSLMCLTNQIPQLDLDLEELNRETLDNIAYIMPGVG</sequence>
<evidence type="ECO:0000313" key="5">
    <source>
        <dbReference type="EnsemblMetazoa" id="HelroP189247"/>
    </source>
</evidence>
<reference evidence="4 6" key="2">
    <citation type="journal article" date="2013" name="Nature">
        <title>Insights into bilaterian evolution from three spiralian genomes.</title>
        <authorList>
            <person name="Simakov O."/>
            <person name="Marletaz F."/>
            <person name="Cho S.J."/>
            <person name="Edsinger-Gonzales E."/>
            <person name="Havlak P."/>
            <person name="Hellsten U."/>
            <person name="Kuo D.H."/>
            <person name="Larsson T."/>
            <person name="Lv J."/>
            <person name="Arendt D."/>
            <person name="Savage R."/>
            <person name="Osoegawa K."/>
            <person name="de Jong P."/>
            <person name="Grimwood J."/>
            <person name="Chapman J.A."/>
            <person name="Shapiro H."/>
            <person name="Aerts A."/>
            <person name="Otillar R.P."/>
            <person name="Terry A.Y."/>
            <person name="Boore J.L."/>
            <person name="Grigoriev I.V."/>
            <person name="Lindberg D.R."/>
            <person name="Seaver E.C."/>
            <person name="Weisblat D.A."/>
            <person name="Putnam N.H."/>
            <person name="Rokhsar D.S."/>
        </authorList>
    </citation>
    <scope>NUCLEOTIDE SEQUENCE</scope>
</reference>
<dbReference type="InterPro" id="IPR042477">
    <property type="entry name" value="HMGXB4"/>
</dbReference>
<dbReference type="InterPro" id="IPR009071">
    <property type="entry name" value="HMG_box_dom"/>
</dbReference>
<evidence type="ECO:0000313" key="4">
    <source>
        <dbReference type="EMBL" id="ESN96454.1"/>
    </source>
</evidence>
<feature type="compositionally biased region" description="Acidic residues" evidence="2">
    <location>
        <begin position="114"/>
        <end position="163"/>
    </location>
</feature>
<accession>T1FQV2</accession>
<dbReference type="SUPFAM" id="SSF47095">
    <property type="entry name" value="HMG-box"/>
    <property type="match status" value="1"/>
</dbReference>
<dbReference type="RefSeq" id="XP_009025616.1">
    <property type="nucleotide sequence ID" value="XM_009027368.1"/>
</dbReference>
<dbReference type="STRING" id="6412.T1FQV2"/>
<dbReference type="OrthoDB" id="4777606at2759"/>
<gene>
    <name evidence="5" type="primary">20211199</name>
    <name evidence="4" type="ORF">HELRODRAFT_189247</name>
</gene>
<dbReference type="PANTHER" id="PTHR46584">
    <property type="entry name" value="HMG DOMAIN-CONTAINING PROTEIN 4"/>
    <property type="match status" value="1"/>
</dbReference>
<dbReference type="CDD" id="cd00084">
    <property type="entry name" value="HMG-box_SF"/>
    <property type="match status" value="1"/>
</dbReference>
<dbReference type="eggNOG" id="ENOG502QSH9">
    <property type="taxonomic scope" value="Eukaryota"/>
</dbReference>
<dbReference type="EMBL" id="KB097495">
    <property type="protein sequence ID" value="ESN96454.1"/>
    <property type="molecule type" value="Genomic_DNA"/>
</dbReference>
<feature type="region of interest" description="Disordered" evidence="2">
    <location>
        <begin position="37"/>
        <end position="84"/>
    </location>
</feature>
<dbReference type="Gene3D" id="1.10.30.10">
    <property type="entry name" value="High mobility group box domain"/>
    <property type="match status" value="1"/>
</dbReference>
<dbReference type="InterPro" id="IPR036910">
    <property type="entry name" value="HMG_box_dom_sf"/>
</dbReference>
<evidence type="ECO:0000256" key="2">
    <source>
        <dbReference type="SAM" id="MobiDB-lite"/>
    </source>
</evidence>
<dbReference type="CTD" id="20211199"/>
<reference evidence="6" key="1">
    <citation type="submission" date="2012-12" db="EMBL/GenBank/DDBJ databases">
        <authorList>
            <person name="Hellsten U."/>
            <person name="Grimwood J."/>
            <person name="Chapman J.A."/>
            <person name="Shapiro H."/>
            <person name="Aerts A."/>
            <person name="Otillar R.P."/>
            <person name="Terry A.Y."/>
            <person name="Boore J.L."/>
            <person name="Simakov O."/>
            <person name="Marletaz F."/>
            <person name="Cho S.-J."/>
            <person name="Edsinger-Gonzales E."/>
            <person name="Havlak P."/>
            <person name="Kuo D.-H."/>
            <person name="Larsson T."/>
            <person name="Lv J."/>
            <person name="Arendt D."/>
            <person name="Savage R."/>
            <person name="Osoegawa K."/>
            <person name="de Jong P."/>
            <person name="Lindberg D.R."/>
            <person name="Seaver E.C."/>
            <person name="Weisblat D.A."/>
            <person name="Putnam N.H."/>
            <person name="Grigoriev I.V."/>
            <person name="Rokhsar D.S."/>
        </authorList>
    </citation>
    <scope>NUCLEOTIDE SEQUENCE</scope>
</reference>
<dbReference type="AlphaFoldDB" id="T1FQV2"/>
<dbReference type="GO" id="GO:0005634">
    <property type="term" value="C:nucleus"/>
    <property type="evidence" value="ECO:0007669"/>
    <property type="project" value="UniProtKB-UniRule"/>
</dbReference>
<keyword evidence="6" id="KW-1185">Reference proteome</keyword>
<feature type="DNA-binding region" description="HMG box" evidence="1">
    <location>
        <begin position="236"/>
        <end position="291"/>
    </location>
</feature>
<evidence type="ECO:0000256" key="1">
    <source>
        <dbReference type="PROSITE-ProRule" id="PRU00267"/>
    </source>
</evidence>
<dbReference type="EnsemblMetazoa" id="HelroT189247">
    <property type="protein sequence ID" value="HelroP189247"/>
    <property type="gene ID" value="HelroG189247"/>
</dbReference>
<dbReference type="GO" id="GO:0003677">
    <property type="term" value="F:DNA binding"/>
    <property type="evidence" value="ECO:0007669"/>
    <property type="project" value="UniProtKB-UniRule"/>
</dbReference>
<reference evidence="5" key="3">
    <citation type="submission" date="2015-06" db="UniProtKB">
        <authorList>
            <consortium name="EnsemblMetazoa"/>
        </authorList>
    </citation>
    <scope>IDENTIFICATION</scope>
</reference>
<dbReference type="InParanoid" id="T1FQV2"/>
<keyword evidence="1" id="KW-0539">Nucleus</keyword>
<protein>
    <recommendedName>
        <fullName evidence="3">HMG box domain-containing protein</fullName>
    </recommendedName>
</protein>
<feature type="domain" description="HMG box" evidence="3">
    <location>
        <begin position="236"/>
        <end position="291"/>
    </location>
</feature>
<dbReference type="Proteomes" id="UP000015101">
    <property type="component" value="Unassembled WGS sequence"/>
</dbReference>
<dbReference type="HOGENOM" id="CLU_654321_0_0_1"/>
<name>T1FQV2_HELRO</name>
<feature type="region of interest" description="Disordered" evidence="2">
    <location>
        <begin position="99"/>
        <end position="163"/>
    </location>
</feature>
<dbReference type="GeneID" id="20211199"/>
<dbReference type="PROSITE" id="PS50118">
    <property type="entry name" value="HMG_BOX_2"/>
    <property type="match status" value="1"/>
</dbReference>
<dbReference type="PANTHER" id="PTHR46584:SF1">
    <property type="entry name" value="HMG DOMAIN-CONTAINING PROTEIN 4"/>
    <property type="match status" value="1"/>
</dbReference>
<evidence type="ECO:0000313" key="6">
    <source>
        <dbReference type="Proteomes" id="UP000015101"/>
    </source>
</evidence>
<feature type="compositionally biased region" description="Basic and acidic residues" evidence="2">
    <location>
        <begin position="75"/>
        <end position="84"/>
    </location>
</feature>